<proteinExistence type="predicted"/>
<dbReference type="EMBL" id="JAHHGM010000001">
    <property type="protein sequence ID" value="MBT2987361.1"/>
    <property type="molecule type" value="Genomic_DNA"/>
</dbReference>
<evidence type="ECO:0000313" key="2">
    <source>
        <dbReference type="EMBL" id="MBT2987361.1"/>
    </source>
</evidence>
<dbReference type="SMART" id="SM00318">
    <property type="entry name" value="SNc"/>
    <property type="match status" value="1"/>
</dbReference>
<name>A0A944QT84_9GAMM</name>
<comment type="caution">
    <text evidence="2">The sequence shown here is derived from an EMBL/GenBank/DDBJ whole genome shotgun (WGS) entry which is preliminary data.</text>
</comment>
<dbReference type="InterPro" id="IPR035437">
    <property type="entry name" value="SNase_OB-fold_sf"/>
</dbReference>
<sequence>MTLLRELADQMKKAPLRGAFLLSASLLFFDLHAQSCAPCDSGLLEVAYVHDGDTLGLKDGRKLRLIGVNTPELGQGAAAEPGALAARQLLENLVSRSGGRVRLCLDAEKRDRYGRTLAHLYDHRGESINRQLLRQGAGYQIAVPPNLRNLRCYQDAEREARRGLSGVWRHPIADAAELHGTESGFRILTGRVARVGKSRSSLWLNLEGGLALRITWDDWERFDVEDPNNLLHAAVEIRGWIYHRDRRQRIRVRHPASIRWLDWH</sequence>
<dbReference type="PROSITE" id="PS50830">
    <property type="entry name" value="TNASE_3"/>
    <property type="match status" value="1"/>
</dbReference>
<accession>A0A944QT84</accession>
<dbReference type="InterPro" id="IPR016071">
    <property type="entry name" value="Staphylococal_nuclease_OB-fold"/>
</dbReference>
<protein>
    <submittedName>
        <fullName evidence="2">Thermonuclease family protein</fullName>
    </submittedName>
</protein>
<dbReference type="Gene3D" id="2.40.50.90">
    <property type="match status" value="1"/>
</dbReference>
<evidence type="ECO:0000313" key="3">
    <source>
        <dbReference type="Proteomes" id="UP000770889"/>
    </source>
</evidence>
<organism evidence="2 3">
    <name type="scientific">Candidatus Thiodiazotropha taylori</name>
    <dbReference type="NCBI Taxonomy" id="2792791"/>
    <lineage>
        <taxon>Bacteria</taxon>
        <taxon>Pseudomonadati</taxon>
        <taxon>Pseudomonadota</taxon>
        <taxon>Gammaproteobacteria</taxon>
        <taxon>Chromatiales</taxon>
        <taxon>Sedimenticolaceae</taxon>
        <taxon>Candidatus Thiodiazotropha</taxon>
    </lineage>
</organism>
<dbReference type="Proteomes" id="UP000770889">
    <property type="component" value="Unassembled WGS sequence"/>
</dbReference>
<feature type="domain" description="TNase-like" evidence="1">
    <location>
        <begin position="46"/>
        <end position="170"/>
    </location>
</feature>
<reference evidence="2 3" key="1">
    <citation type="submission" date="2021-05" db="EMBL/GenBank/DDBJ databases">
        <title>Genetic and Functional Diversity in Clade A Lucinid endosymbionts from the Bahamas.</title>
        <authorList>
            <person name="Giani N.M."/>
            <person name="Engel A.S."/>
            <person name="Campbell B.J."/>
        </authorList>
    </citation>
    <scope>NUCLEOTIDE SEQUENCE [LARGE SCALE GENOMIC DNA]</scope>
    <source>
        <strain evidence="2">LUC16012Gg_MoonRockCtena</strain>
    </source>
</reference>
<dbReference type="Pfam" id="PF00565">
    <property type="entry name" value="SNase"/>
    <property type="match status" value="1"/>
</dbReference>
<evidence type="ECO:0000259" key="1">
    <source>
        <dbReference type="PROSITE" id="PS50830"/>
    </source>
</evidence>
<gene>
    <name evidence="2" type="ORF">KME65_00210</name>
</gene>
<dbReference type="SUPFAM" id="SSF50199">
    <property type="entry name" value="Staphylococcal nuclease"/>
    <property type="match status" value="1"/>
</dbReference>
<dbReference type="AlphaFoldDB" id="A0A944QT84"/>